<sequence length="62" mass="6739">MIILPEEVFDEPCQTPHRTCTFSQGNEQNMAEEPEAVVYVTLHILPSGIGTFSSSAAIQDAS</sequence>
<organism evidence="1 2">
    <name type="scientific">Liparis tanakae</name>
    <name type="common">Tanaka's snailfish</name>
    <dbReference type="NCBI Taxonomy" id="230148"/>
    <lineage>
        <taxon>Eukaryota</taxon>
        <taxon>Metazoa</taxon>
        <taxon>Chordata</taxon>
        <taxon>Craniata</taxon>
        <taxon>Vertebrata</taxon>
        <taxon>Euteleostomi</taxon>
        <taxon>Actinopterygii</taxon>
        <taxon>Neopterygii</taxon>
        <taxon>Teleostei</taxon>
        <taxon>Neoteleostei</taxon>
        <taxon>Acanthomorphata</taxon>
        <taxon>Eupercaria</taxon>
        <taxon>Perciformes</taxon>
        <taxon>Cottioidei</taxon>
        <taxon>Cottales</taxon>
        <taxon>Liparidae</taxon>
        <taxon>Liparis</taxon>
    </lineage>
</organism>
<accession>A0A4Z2H6J1</accession>
<evidence type="ECO:0000313" key="2">
    <source>
        <dbReference type="Proteomes" id="UP000314294"/>
    </source>
</evidence>
<keyword evidence="2" id="KW-1185">Reference proteome</keyword>
<evidence type="ECO:0000313" key="1">
    <source>
        <dbReference type="EMBL" id="TNN60623.1"/>
    </source>
</evidence>
<dbReference type="Proteomes" id="UP000314294">
    <property type="component" value="Unassembled WGS sequence"/>
</dbReference>
<name>A0A4Z2H6J1_9TELE</name>
<reference evidence="1 2" key="1">
    <citation type="submission" date="2019-03" db="EMBL/GenBank/DDBJ databases">
        <title>First draft genome of Liparis tanakae, snailfish: a comprehensive survey of snailfish specific genes.</title>
        <authorList>
            <person name="Kim W."/>
            <person name="Song I."/>
            <person name="Jeong J.-H."/>
            <person name="Kim D."/>
            <person name="Kim S."/>
            <person name="Ryu S."/>
            <person name="Song J.Y."/>
            <person name="Lee S.K."/>
        </authorList>
    </citation>
    <scope>NUCLEOTIDE SEQUENCE [LARGE SCALE GENOMIC DNA]</scope>
    <source>
        <tissue evidence="1">Muscle</tissue>
    </source>
</reference>
<comment type="caution">
    <text evidence="1">The sequence shown here is derived from an EMBL/GenBank/DDBJ whole genome shotgun (WGS) entry which is preliminary data.</text>
</comment>
<gene>
    <name evidence="1" type="ORF">EYF80_029224</name>
</gene>
<protein>
    <submittedName>
        <fullName evidence="1">Uncharacterized protein</fullName>
    </submittedName>
</protein>
<dbReference type="AlphaFoldDB" id="A0A4Z2H6J1"/>
<proteinExistence type="predicted"/>
<dbReference type="EMBL" id="SRLO01000331">
    <property type="protein sequence ID" value="TNN60623.1"/>
    <property type="molecule type" value="Genomic_DNA"/>
</dbReference>